<feature type="region of interest" description="Disordered" evidence="1">
    <location>
        <begin position="104"/>
        <end position="129"/>
    </location>
</feature>
<evidence type="ECO:0000313" key="2">
    <source>
        <dbReference type="EMBL" id="KXN67590.1"/>
    </source>
</evidence>
<feature type="compositionally biased region" description="Polar residues" evidence="1">
    <location>
        <begin position="521"/>
        <end position="535"/>
    </location>
</feature>
<accession>A0A137NXJ8</accession>
<feature type="compositionally biased region" description="Low complexity" evidence="1">
    <location>
        <begin position="231"/>
        <end position="249"/>
    </location>
</feature>
<feature type="region of interest" description="Disordered" evidence="1">
    <location>
        <begin position="444"/>
        <end position="473"/>
    </location>
</feature>
<feature type="compositionally biased region" description="Basic and acidic residues" evidence="1">
    <location>
        <begin position="173"/>
        <end position="183"/>
    </location>
</feature>
<feature type="compositionally biased region" description="Polar residues" evidence="1">
    <location>
        <begin position="569"/>
        <end position="601"/>
    </location>
</feature>
<feature type="region of interest" description="Disordered" evidence="1">
    <location>
        <begin position="146"/>
        <end position="253"/>
    </location>
</feature>
<feature type="compositionally biased region" description="Polar residues" evidence="1">
    <location>
        <begin position="106"/>
        <end position="121"/>
    </location>
</feature>
<reference evidence="2 3" key="1">
    <citation type="journal article" date="2015" name="Genome Biol. Evol.">
        <title>Phylogenomic analyses indicate that early fungi evolved digesting cell walls of algal ancestors of land plants.</title>
        <authorList>
            <person name="Chang Y."/>
            <person name="Wang S."/>
            <person name="Sekimoto S."/>
            <person name="Aerts A.L."/>
            <person name="Choi C."/>
            <person name="Clum A."/>
            <person name="LaButti K.M."/>
            <person name="Lindquist E.A."/>
            <person name="Yee Ngan C."/>
            <person name="Ohm R.A."/>
            <person name="Salamov A.A."/>
            <person name="Grigoriev I.V."/>
            <person name="Spatafora J.W."/>
            <person name="Berbee M.L."/>
        </authorList>
    </citation>
    <scope>NUCLEOTIDE SEQUENCE [LARGE SCALE GENOMIC DNA]</scope>
    <source>
        <strain evidence="2 3">NRRL 28638</strain>
    </source>
</reference>
<feature type="compositionally biased region" description="Polar residues" evidence="1">
    <location>
        <begin position="760"/>
        <end position="777"/>
    </location>
</feature>
<dbReference type="Proteomes" id="UP000070444">
    <property type="component" value="Unassembled WGS sequence"/>
</dbReference>
<keyword evidence="3" id="KW-1185">Reference proteome</keyword>
<feature type="compositionally biased region" description="Polar residues" evidence="1">
    <location>
        <begin position="155"/>
        <end position="167"/>
    </location>
</feature>
<feature type="region of interest" description="Disordered" evidence="1">
    <location>
        <begin position="521"/>
        <end position="605"/>
    </location>
</feature>
<organism evidence="2 3">
    <name type="scientific">Conidiobolus coronatus (strain ATCC 28846 / CBS 209.66 / NRRL 28638)</name>
    <name type="common">Delacroixia coronata</name>
    <dbReference type="NCBI Taxonomy" id="796925"/>
    <lineage>
        <taxon>Eukaryota</taxon>
        <taxon>Fungi</taxon>
        <taxon>Fungi incertae sedis</taxon>
        <taxon>Zoopagomycota</taxon>
        <taxon>Entomophthoromycotina</taxon>
        <taxon>Entomophthoromycetes</taxon>
        <taxon>Entomophthorales</taxon>
        <taxon>Ancylistaceae</taxon>
        <taxon>Conidiobolus</taxon>
    </lineage>
</organism>
<sequence>MTATESNNIGGQFGKSRKILEFDGLDEDWPDLSEIPENSNSLENESSIINDSSMANLNGTGTFKGDPSNLGGYGTIRIQQKPGKTLSKAKSAALNSLRLKDGVSSVHIQPSDSDSNASQGTMKAKKDKPWVNRQYNDMFTPLTLESLFSQPPPATATTNNNDQSSANDIKEDDELKNPLDKKLIAPVARAPKPGKYPFKDPKLSSSKVVEPQNLSPLLKPKIVKNPTPMKNQSNYSSNNSHSSDSKGSSQPKAHQLFQSKYDTTTRNWLDNMVAGLDNISSKANSINSSSQPMHPGIQNAQQQNNNRLKKIASAPSLRVQKPLNFKNRNQAHRWDFQNEIMPNNGNQNQNQRKFTPYLMPSSPNRDRIQESSMEDKGMMSVDQGFTQEWLKNVTDQKLNFEGDASPVNLLDEISSTTSQMSAPNYHNQPEETQDTTILTAGVSSFNHISPQNPPYNMDRKSSPQPPQSFGDISIQGQDLSFSEDSNRNYKENGGNDLLDKTSLSELSVQIQKGMVLNGTSTVNENSFSSSNSTVTKPRHSRNSSESSKHPPVSGKKWADLSVGSRLDGGSTTNSNHTSRPVSPKNHSSDMSSGGPSNFQSNPTLLPLTPPTWNWVELLGKDSPANSNKPKLGADKAADHLKKQGVIPSRPHPNDLYLITPDLVGELPDLIGNMKFDMTSRCWIPLSPIGEDPFSGMDDDHQPPNNEAPSIIESPETPEQIPESQLNPNRTLTPKTGRDQLHPKRSNSKPFSYYRVKPIKSLNSMPPSQPDDQASNSKSFKRNSLRRSSYDSGSQGTFLPIARPHHNMQFQDTLSNNKMNMNLPHSNYNSQANSNQGASMHLNPITYQGVPGWFLSSMEFPMPYTFGMGNIQSSPKPTPMKDQGTQTEDLGSNYLPLPRNRNTMASITKLQTKEQQIKTTTQKTDQYSYFTGNKPVVNEIRTSSPIQNIQNPNSSVVIKEQVDEVEEVEVEINQDIVVTSPTSPIIDDRKYSLKLTTEK</sequence>
<feature type="region of interest" description="Disordered" evidence="1">
    <location>
        <begin position="689"/>
        <end position="803"/>
    </location>
</feature>
<dbReference type="AlphaFoldDB" id="A0A137NXJ8"/>
<gene>
    <name evidence="2" type="ORF">CONCODRAFT_114138</name>
</gene>
<feature type="compositionally biased region" description="Polar residues" evidence="1">
    <location>
        <begin position="203"/>
        <end position="215"/>
    </location>
</feature>
<protein>
    <submittedName>
        <fullName evidence="2">Uncharacterized protein</fullName>
    </submittedName>
</protein>
<feature type="compositionally biased region" description="Polar residues" evidence="1">
    <location>
        <begin position="721"/>
        <end position="733"/>
    </location>
</feature>
<evidence type="ECO:0000256" key="1">
    <source>
        <dbReference type="SAM" id="MobiDB-lite"/>
    </source>
</evidence>
<feature type="compositionally biased region" description="Polar residues" evidence="1">
    <location>
        <begin position="785"/>
        <end position="796"/>
    </location>
</feature>
<proteinExistence type="predicted"/>
<feature type="region of interest" description="Disordered" evidence="1">
    <location>
        <begin position="873"/>
        <end position="898"/>
    </location>
</feature>
<dbReference type="EMBL" id="KQ964626">
    <property type="protein sequence ID" value="KXN67590.1"/>
    <property type="molecule type" value="Genomic_DNA"/>
</dbReference>
<evidence type="ECO:0000313" key="3">
    <source>
        <dbReference type="Proteomes" id="UP000070444"/>
    </source>
</evidence>
<name>A0A137NXJ8_CONC2</name>